<dbReference type="EMBL" id="CACTIH010000288">
    <property type="protein sequence ID" value="CAA2958830.1"/>
    <property type="molecule type" value="Genomic_DNA"/>
</dbReference>
<proteinExistence type="predicted"/>
<dbReference type="Proteomes" id="UP000594638">
    <property type="component" value="Unassembled WGS sequence"/>
</dbReference>
<dbReference type="Pfam" id="PF05097">
    <property type="entry name" value="DUF688"/>
    <property type="match status" value="1"/>
</dbReference>
<keyword evidence="3" id="KW-1185">Reference proteome</keyword>
<name>A0A8S0PYR7_OLEEU</name>
<sequence>MGLECESERSFRSYKFRLPKLSARVMQSPEHPGAETPPLQTLASVPFKWEEEPGKPRPCSILFSPSSPIDTIEPKFLELPPRLYMESTPKITKTPSPITVLDGPYVASRPKFSSLRFFRERQDSFDSTSSTSPERDELDTMVLGKKEHKGRGFFGTWGQRKGGKREVDESARVQKGNMRRNGSFSSVHQAKSHLWAAIYEGFKQVIPWKSRKPKKEGLNV</sequence>
<dbReference type="InterPro" id="IPR007789">
    <property type="entry name" value="DUF688"/>
</dbReference>
<evidence type="ECO:0000313" key="3">
    <source>
        <dbReference type="Proteomes" id="UP000594638"/>
    </source>
</evidence>
<dbReference type="AlphaFoldDB" id="A0A8S0PYR7"/>
<protein>
    <submittedName>
        <fullName evidence="2">Uncharacterized protein</fullName>
    </submittedName>
</protein>
<comment type="caution">
    <text evidence="2">The sequence shown here is derived from an EMBL/GenBank/DDBJ whole genome shotgun (WGS) entry which is preliminary data.</text>
</comment>
<evidence type="ECO:0000313" key="2">
    <source>
        <dbReference type="EMBL" id="CAA2958830.1"/>
    </source>
</evidence>
<dbReference type="Gramene" id="OE9A106505T1">
    <property type="protein sequence ID" value="OE9A106505C1"/>
    <property type="gene ID" value="OE9A106505"/>
</dbReference>
<dbReference type="PANTHER" id="PTHR34371">
    <property type="entry name" value="OS01G0551000 PROTEIN"/>
    <property type="match status" value="1"/>
</dbReference>
<gene>
    <name evidence="2" type="ORF">OLEA9_A106505</name>
</gene>
<accession>A0A8S0PYR7</accession>
<dbReference type="PANTHER" id="PTHR34371:SF2">
    <property type="entry name" value="DUF688 FAMILY PROTEIN"/>
    <property type="match status" value="1"/>
</dbReference>
<dbReference type="OrthoDB" id="1934555at2759"/>
<organism evidence="2 3">
    <name type="scientific">Olea europaea subsp. europaea</name>
    <dbReference type="NCBI Taxonomy" id="158383"/>
    <lineage>
        <taxon>Eukaryota</taxon>
        <taxon>Viridiplantae</taxon>
        <taxon>Streptophyta</taxon>
        <taxon>Embryophyta</taxon>
        <taxon>Tracheophyta</taxon>
        <taxon>Spermatophyta</taxon>
        <taxon>Magnoliopsida</taxon>
        <taxon>eudicotyledons</taxon>
        <taxon>Gunneridae</taxon>
        <taxon>Pentapetalae</taxon>
        <taxon>asterids</taxon>
        <taxon>lamiids</taxon>
        <taxon>Lamiales</taxon>
        <taxon>Oleaceae</taxon>
        <taxon>Oleeae</taxon>
        <taxon>Olea</taxon>
    </lineage>
</organism>
<evidence type="ECO:0000256" key="1">
    <source>
        <dbReference type="SAM" id="MobiDB-lite"/>
    </source>
</evidence>
<feature type="region of interest" description="Disordered" evidence="1">
    <location>
        <begin position="153"/>
        <end position="185"/>
    </location>
</feature>
<reference evidence="2 3" key="1">
    <citation type="submission" date="2019-12" db="EMBL/GenBank/DDBJ databases">
        <authorList>
            <person name="Alioto T."/>
            <person name="Alioto T."/>
            <person name="Gomez Garrido J."/>
        </authorList>
    </citation>
    <scope>NUCLEOTIDE SEQUENCE [LARGE SCALE GENOMIC DNA]</scope>
</reference>